<feature type="domain" description="DRBM" evidence="5">
    <location>
        <begin position="149"/>
        <end position="217"/>
    </location>
</feature>
<protein>
    <recommendedName>
        <fullName evidence="5">DRBM domain-containing protein</fullName>
    </recommendedName>
</protein>
<dbReference type="Proteomes" id="UP000823775">
    <property type="component" value="Unassembled WGS sequence"/>
</dbReference>
<name>A0ABS8WW05_DATST</name>
<accession>A0ABS8WW05</accession>
<feature type="non-terminal residue" evidence="6">
    <location>
        <position position="1"/>
    </location>
</feature>
<keyword evidence="1" id="KW-0677">Repeat</keyword>
<dbReference type="PANTHER" id="PTHR46031:SF31">
    <property type="entry name" value="DOUBLE-STRANDED RNA-BINDING PROTEIN 1-LIKE"/>
    <property type="match status" value="1"/>
</dbReference>
<dbReference type="SUPFAM" id="SSF54768">
    <property type="entry name" value="dsRNA-binding domain-like"/>
    <property type="match status" value="2"/>
</dbReference>
<feature type="compositionally biased region" description="Basic and acidic residues" evidence="4">
    <location>
        <begin position="14"/>
        <end position="27"/>
    </location>
</feature>
<gene>
    <name evidence="6" type="ORF">HAX54_005185</name>
</gene>
<dbReference type="InterPro" id="IPR014720">
    <property type="entry name" value="dsRBD_dom"/>
</dbReference>
<dbReference type="SMART" id="SM00358">
    <property type="entry name" value="DSRM"/>
    <property type="match status" value="2"/>
</dbReference>
<keyword evidence="7" id="KW-1185">Reference proteome</keyword>
<comment type="caution">
    <text evidence="6">The sequence shown here is derived from an EMBL/GenBank/DDBJ whole genome shotgun (WGS) entry which is preliminary data.</text>
</comment>
<feature type="compositionally biased region" description="Polar residues" evidence="4">
    <location>
        <begin position="315"/>
        <end position="324"/>
    </location>
</feature>
<organism evidence="6 7">
    <name type="scientific">Datura stramonium</name>
    <name type="common">Jimsonweed</name>
    <name type="synonym">Common thornapple</name>
    <dbReference type="NCBI Taxonomy" id="4076"/>
    <lineage>
        <taxon>Eukaryota</taxon>
        <taxon>Viridiplantae</taxon>
        <taxon>Streptophyta</taxon>
        <taxon>Embryophyta</taxon>
        <taxon>Tracheophyta</taxon>
        <taxon>Spermatophyta</taxon>
        <taxon>Magnoliopsida</taxon>
        <taxon>eudicotyledons</taxon>
        <taxon>Gunneridae</taxon>
        <taxon>Pentapetalae</taxon>
        <taxon>asterids</taxon>
        <taxon>lamiids</taxon>
        <taxon>Solanales</taxon>
        <taxon>Solanaceae</taxon>
        <taxon>Solanoideae</taxon>
        <taxon>Datureae</taxon>
        <taxon>Datura</taxon>
    </lineage>
</organism>
<dbReference type="Pfam" id="PF00035">
    <property type="entry name" value="dsrm"/>
    <property type="match status" value="1"/>
</dbReference>
<feature type="compositionally biased region" description="Low complexity" evidence="4">
    <location>
        <begin position="325"/>
        <end position="338"/>
    </location>
</feature>
<evidence type="ECO:0000256" key="2">
    <source>
        <dbReference type="ARBA" id="ARBA00022884"/>
    </source>
</evidence>
<dbReference type="PROSITE" id="PS50137">
    <property type="entry name" value="DS_RBD"/>
    <property type="match status" value="1"/>
</dbReference>
<evidence type="ECO:0000259" key="5">
    <source>
        <dbReference type="PROSITE" id="PS50137"/>
    </source>
</evidence>
<evidence type="ECO:0000313" key="6">
    <source>
        <dbReference type="EMBL" id="MCE3216165.1"/>
    </source>
</evidence>
<dbReference type="Gene3D" id="3.30.160.20">
    <property type="match status" value="2"/>
</dbReference>
<evidence type="ECO:0000256" key="1">
    <source>
        <dbReference type="ARBA" id="ARBA00022737"/>
    </source>
</evidence>
<feature type="region of interest" description="Disordered" evidence="4">
    <location>
        <begin position="315"/>
        <end position="338"/>
    </location>
</feature>
<sequence>GSLPTTEDIGLTKFEGERQSLQDKSTSEIKQGGSLPTIGDSGLMKTEEACQWRKDHLNTCEIKQEDSHYQYKTKLKMYAKRKNLCVPVYHSKRKSSAQDLYFEATVTVAGELFRTPGAYKTAEEAENSVAQLALMKLVTVALEKSNARSYKRFLHELAQHGQICLPEYKTIRVGEPHNLTFFSSVEIEGEVFHGNAAKSVKQAEENAAEVAYIALTKCKSVHGGNPSTVSSDLEGEIVKTEPIMDSLSISIGQKKLRDEEEMAHSKHTPLKSIGADKVNASSISLHVQELSVNEKSPSPVESLRHLPRETISSAAMTPSRSPTVSNANSSARTAASKSPTVLNANSSARVAAETKSYLLSDRFRVYKSIPDEVLPAGTIVLPIAEDKWAVVSLEFPNEKCGQLCTTVEACPLKHRG</sequence>
<evidence type="ECO:0000256" key="4">
    <source>
        <dbReference type="SAM" id="MobiDB-lite"/>
    </source>
</evidence>
<evidence type="ECO:0000256" key="3">
    <source>
        <dbReference type="PROSITE-ProRule" id="PRU00266"/>
    </source>
</evidence>
<dbReference type="PANTHER" id="PTHR46031">
    <property type="match status" value="1"/>
</dbReference>
<reference evidence="6 7" key="1">
    <citation type="journal article" date="2021" name="BMC Genomics">
        <title>Datura genome reveals duplications of psychoactive alkaloid biosynthetic genes and high mutation rate following tissue culture.</title>
        <authorList>
            <person name="Rajewski A."/>
            <person name="Carter-House D."/>
            <person name="Stajich J."/>
            <person name="Litt A."/>
        </authorList>
    </citation>
    <scope>NUCLEOTIDE SEQUENCE [LARGE SCALE GENOMIC DNA]</scope>
    <source>
        <strain evidence="6">AR-01</strain>
    </source>
</reference>
<proteinExistence type="predicted"/>
<keyword evidence="2 3" id="KW-0694">RNA-binding</keyword>
<evidence type="ECO:0000313" key="7">
    <source>
        <dbReference type="Proteomes" id="UP000823775"/>
    </source>
</evidence>
<feature type="region of interest" description="Disordered" evidence="4">
    <location>
        <begin position="1"/>
        <end position="40"/>
    </location>
</feature>
<dbReference type="EMBL" id="JACEIK010012528">
    <property type="protein sequence ID" value="MCE3216165.1"/>
    <property type="molecule type" value="Genomic_DNA"/>
</dbReference>